<dbReference type="RefSeq" id="WP_311191505.1">
    <property type="nucleotide sequence ID" value="NZ_CP115541.1"/>
</dbReference>
<dbReference type="Proteomes" id="UP001302072">
    <property type="component" value="Chromosome"/>
</dbReference>
<evidence type="ECO:0000313" key="2">
    <source>
        <dbReference type="Proteomes" id="UP001302072"/>
    </source>
</evidence>
<keyword evidence="2" id="KW-1185">Reference proteome</keyword>
<organism evidence="1 2">
    <name type="scientific">Stenotrophomonas oahuensis</name>
    <dbReference type="NCBI Taxonomy" id="3003271"/>
    <lineage>
        <taxon>Bacteria</taxon>
        <taxon>Pseudomonadati</taxon>
        <taxon>Pseudomonadota</taxon>
        <taxon>Gammaproteobacteria</taxon>
        <taxon>Lysobacterales</taxon>
        <taxon>Lysobacteraceae</taxon>
        <taxon>Stenotrophomonas</taxon>
    </lineage>
</organism>
<proteinExistence type="predicted"/>
<protein>
    <submittedName>
        <fullName evidence="1">Uncharacterized protein</fullName>
    </submittedName>
</protein>
<gene>
    <name evidence="1" type="ORF">PDM29_18525</name>
</gene>
<dbReference type="EMBL" id="CP115541">
    <property type="protein sequence ID" value="WNH52301.1"/>
    <property type="molecule type" value="Genomic_DNA"/>
</dbReference>
<name>A0ABY9YN26_9GAMM</name>
<accession>A0ABY9YN26</accession>
<sequence length="110" mass="12252">MIQIPTRQHFTIIEYRGFHDVPRFILAKDESGGYWVLASPFDDATDEYSESYSIVEAGQDEAYARTVLCQHCSGKLADPTCTLPVAALVFDSTKRASFRVAGPTPDQSFK</sequence>
<reference evidence="1 2" key="1">
    <citation type="submission" date="2022-12" db="EMBL/GenBank/DDBJ databases">
        <title>Two new species, Stenotrophomonas aracearum and Stenotrophomonas oahuensis, isolated from Anthurium (Araceae family) in Hawaii.</title>
        <authorList>
            <person name="Chunag S.C."/>
            <person name="Dobhal S."/>
            <person name="Alvarez A."/>
            <person name="Arif M."/>
        </authorList>
    </citation>
    <scope>NUCLEOTIDE SEQUENCE [LARGE SCALE GENOMIC DNA]</scope>
    <source>
        <strain evidence="1 2">A5586</strain>
    </source>
</reference>
<evidence type="ECO:0000313" key="1">
    <source>
        <dbReference type="EMBL" id="WNH52301.1"/>
    </source>
</evidence>